<evidence type="ECO:0000256" key="1">
    <source>
        <dbReference type="SAM" id="Phobius"/>
    </source>
</evidence>
<reference evidence="2 3" key="1">
    <citation type="submission" date="2019-03" db="EMBL/GenBank/DDBJ databases">
        <title>Genomic Encyclopedia of Archaeal and Bacterial Type Strains, Phase II (KMG-II): from individual species to whole genera.</title>
        <authorList>
            <person name="Goeker M."/>
        </authorList>
    </citation>
    <scope>NUCLEOTIDE SEQUENCE [LARGE SCALE GENOMIC DNA]</scope>
    <source>
        <strain evidence="2 3">ATCC 35214</strain>
    </source>
</reference>
<sequence>MKKFKINFFEYLLLLCLILLFVYFIYLILNTYIVNYKIVIIKFNDNTLRLKNITYAELQKSNYQIEFIDKEKFYQYIIKIHEVGENNEIIISNKDLESYLINHNLEFISVKLIKNRTLIYQYLFDWIVRLFR</sequence>
<gene>
    <name evidence="2" type="ORF">BCF59_0632</name>
</gene>
<accession>A0A4R7UC36</accession>
<dbReference type="NCBIfam" id="NF045999">
    <property type="entry name" value="MAG1140_fam"/>
    <property type="match status" value="1"/>
</dbReference>
<evidence type="ECO:0000313" key="3">
    <source>
        <dbReference type="Proteomes" id="UP000295757"/>
    </source>
</evidence>
<keyword evidence="1" id="KW-0812">Transmembrane</keyword>
<comment type="caution">
    <text evidence="2">The sequence shown here is derived from an EMBL/GenBank/DDBJ whole genome shotgun (WGS) entry which is preliminary data.</text>
</comment>
<dbReference type="EMBL" id="SOCN01000003">
    <property type="protein sequence ID" value="TDV23286.1"/>
    <property type="molecule type" value="Genomic_DNA"/>
</dbReference>
<feature type="transmembrane region" description="Helical" evidence="1">
    <location>
        <begin position="12"/>
        <end position="34"/>
    </location>
</feature>
<protein>
    <submittedName>
        <fullName evidence="2">Uncharacterized protein</fullName>
    </submittedName>
</protein>
<keyword evidence="1" id="KW-1133">Transmembrane helix</keyword>
<dbReference type="AlphaFoldDB" id="A0A4R7UC36"/>
<name>A0A4R7UC36_9BACT</name>
<proteinExistence type="predicted"/>
<evidence type="ECO:0000313" key="2">
    <source>
        <dbReference type="EMBL" id="TDV23286.1"/>
    </source>
</evidence>
<keyword evidence="1" id="KW-0472">Membrane</keyword>
<organism evidence="2 3">
    <name type="scientific">Mycoplasmopsis mustelae</name>
    <dbReference type="NCBI Taxonomy" id="171289"/>
    <lineage>
        <taxon>Bacteria</taxon>
        <taxon>Bacillati</taxon>
        <taxon>Mycoplasmatota</taxon>
        <taxon>Mycoplasmoidales</taxon>
        <taxon>Metamycoplasmataceae</taxon>
        <taxon>Mycoplasmopsis</taxon>
    </lineage>
</organism>
<keyword evidence="3" id="KW-1185">Reference proteome</keyword>
<dbReference type="Proteomes" id="UP000295757">
    <property type="component" value="Unassembled WGS sequence"/>
</dbReference>